<proteinExistence type="predicted"/>
<protein>
    <submittedName>
        <fullName evidence="2">FAD-binding monooxygenase</fullName>
    </submittedName>
</protein>
<dbReference type="InterPro" id="IPR036188">
    <property type="entry name" value="FAD/NAD-bd_sf"/>
</dbReference>
<dbReference type="Proteomes" id="UP000623608">
    <property type="component" value="Unassembled WGS sequence"/>
</dbReference>
<evidence type="ECO:0000313" key="3">
    <source>
        <dbReference type="Proteomes" id="UP000623608"/>
    </source>
</evidence>
<dbReference type="PANTHER" id="PTHR46865">
    <property type="entry name" value="OXIDOREDUCTASE-RELATED"/>
    <property type="match status" value="1"/>
</dbReference>
<feature type="domain" description="FAD-binding" evidence="1">
    <location>
        <begin position="2"/>
        <end position="311"/>
    </location>
</feature>
<keyword evidence="3" id="KW-1185">Reference proteome</keyword>
<name>A0A919TV25_9ACTN</name>
<dbReference type="GO" id="GO:0071949">
    <property type="term" value="F:FAD binding"/>
    <property type="evidence" value="ECO:0007669"/>
    <property type="project" value="InterPro"/>
</dbReference>
<dbReference type="PRINTS" id="PR00420">
    <property type="entry name" value="RNGMNOXGNASE"/>
</dbReference>
<reference evidence="2" key="1">
    <citation type="submission" date="2021-01" db="EMBL/GenBank/DDBJ databases">
        <title>Whole genome shotgun sequence of Actinoplanes tereljensis NBRC 105297.</title>
        <authorList>
            <person name="Komaki H."/>
            <person name="Tamura T."/>
        </authorList>
    </citation>
    <scope>NUCLEOTIDE SEQUENCE</scope>
    <source>
        <strain evidence="2">NBRC 105297</strain>
    </source>
</reference>
<gene>
    <name evidence="2" type="ORF">Ate02nite_61960</name>
</gene>
<dbReference type="AlphaFoldDB" id="A0A919TV25"/>
<keyword evidence="2" id="KW-0560">Oxidoreductase</keyword>
<accession>A0A919TV25</accession>
<dbReference type="Gene3D" id="3.30.9.10">
    <property type="entry name" value="D-Amino Acid Oxidase, subunit A, domain 2"/>
    <property type="match status" value="1"/>
</dbReference>
<dbReference type="SUPFAM" id="SSF51905">
    <property type="entry name" value="FAD/NAD(P)-binding domain"/>
    <property type="match status" value="1"/>
</dbReference>
<dbReference type="Gene3D" id="3.50.50.60">
    <property type="entry name" value="FAD/NAD(P)-binding domain"/>
    <property type="match status" value="1"/>
</dbReference>
<dbReference type="InterPro" id="IPR051704">
    <property type="entry name" value="FAD_aromatic-hydroxylase"/>
</dbReference>
<dbReference type="EMBL" id="BOMY01000041">
    <property type="protein sequence ID" value="GIF23466.1"/>
    <property type="molecule type" value="Genomic_DNA"/>
</dbReference>
<comment type="caution">
    <text evidence="2">The sequence shown here is derived from an EMBL/GenBank/DDBJ whole genome shotgun (WGS) entry which is preliminary data.</text>
</comment>
<organism evidence="2 3">
    <name type="scientific">Paractinoplanes tereljensis</name>
    <dbReference type="NCBI Taxonomy" id="571912"/>
    <lineage>
        <taxon>Bacteria</taxon>
        <taxon>Bacillati</taxon>
        <taxon>Actinomycetota</taxon>
        <taxon>Actinomycetes</taxon>
        <taxon>Micromonosporales</taxon>
        <taxon>Micromonosporaceae</taxon>
        <taxon>Paractinoplanes</taxon>
    </lineage>
</organism>
<dbReference type="InterPro" id="IPR002938">
    <property type="entry name" value="FAD-bd"/>
</dbReference>
<dbReference type="PANTHER" id="PTHR46865:SF2">
    <property type="entry name" value="MONOOXYGENASE"/>
    <property type="match status" value="1"/>
</dbReference>
<dbReference type="Pfam" id="PF01494">
    <property type="entry name" value="FAD_binding_3"/>
    <property type="match status" value="1"/>
</dbReference>
<dbReference type="GO" id="GO:0004497">
    <property type="term" value="F:monooxygenase activity"/>
    <property type="evidence" value="ECO:0007669"/>
    <property type="project" value="UniProtKB-KW"/>
</dbReference>
<evidence type="ECO:0000313" key="2">
    <source>
        <dbReference type="EMBL" id="GIF23466.1"/>
    </source>
</evidence>
<keyword evidence="2" id="KW-0503">Monooxygenase</keyword>
<sequence>MISGASIAGLSVAFWLRRTGWNVTVIERAPSFRDGGQNVDIRGVAREILDRMGLFDAVKAQNTTETGTVFVNATGEVRAELPSDGPNGATAELEVLRGDLARTILDNLPEGVTFRYGDTIEEVTDGPDGITLTTASGRSLDADMLVIAEGVRSTTRDRLFGAEVDRRELGITMVFGTIPRTAGDDDRWRWYNAVGGRQIHLRPDNHGTTRAILSYARGDDLTRLDRPEALAKVRERYADAGWEAPRILDAFDTSDDVYIDQLTQIRMTTWHRGRVVLAGDAGWCVTPMGGGGASLALTSGYVLAAYLAQEPGNLETALTAYEKWMRPLVDDVQHLPRGLEHFAYPQTRFGLALRSQVDRIMTSRLLAPLTARLTQVAETNQTLPQIQVANV</sequence>
<evidence type="ECO:0000259" key="1">
    <source>
        <dbReference type="Pfam" id="PF01494"/>
    </source>
</evidence>